<evidence type="ECO:0000313" key="3">
    <source>
        <dbReference type="Proteomes" id="UP001225316"/>
    </source>
</evidence>
<dbReference type="Proteomes" id="UP001225316">
    <property type="component" value="Unassembled WGS sequence"/>
</dbReference>
<dbReference type="InterPro" id="IPR021314">
    <property type="entry name" value="DUF2911"/>
</dbReference>
<keyword evidence="1" id="KW-0732">Signal</keyword>
<name>A0ABU1AQT6_9BACT</name>
<gene>
    <name evidence="2" type="ORF">QEH52_03220</name>
</gene>
<organism evidence="2 3">
    <name type="scientific">Thalassobacterium maritimum</name>
    <dbReference type="NCBI Taxonomy" id="3041265"/>
    <lineage>
        <taxon>Bacteria</taxon>
        <taxon>Pseudomonadati</taxon>
        <taxon>Verrucomicrobiota</taxon>
        <taxon>Opitutia</taxon>
        <taxon>Puniceicoccales</taxon>
        <taxon>Coraliomargaritaceae</taxon>
        <taxon>Thalassobacterium</taxon>
    </lineage>
</organism>
<proteinExistence type="predicted"/>
<dbReference type="SUPFAM" id="SSF48452">
    <property type="entry name" value="TPR-like"/>
    <property type="match status" value="1"/>
</dbReference>
<evidence type="ECO:0000256" key="1">
    <source>
        <dbReference type="SAM" id="SignalP"/>
    </source>
</evidence>
<comment type="caution">
    <text evidence="2">The sequence shown here is derived from an EMBL/GenBank/DDBJ whole genome shotgun (WGS) entry which is preliminary data.</text>
</comment>
<reference evidence="2 3" key="1">
    <citation type="submission" date="2023-04" db="EMBL/GenBank/DDBJ databases">
        <title>A novel bacteria isolated from coastal sediment.</title>
        <authorList>
            <person name="Liu X.-J."/>
            <person name="Du Z.-J."/>
        </authorList>
    </citation>
    <scope>NUCLEOTIDE SEQUENCE [LARGE SCALE GENOMIC DNA]</scope>
    <source>
        <strain evidence="2 3">SDUM461003</strain>
    </source>
</reference>
<feature type="signal peptide" evidence="1">
    <location>
        <begin position="1"/>
        <end position="23"/>
    </location>
</feature>
<protein>
    <submittedName>
        <fullName evidence="2">DUF2911 domain-containing protein</fullName>
    </submittedName>
</protein>
<dbReference type="InterPro" id="IPR011990">
    <property type="entry name" value="TPR-like_helical_dom_sf"/>
</dbReference>
<dbReference type="Pfam" id="PF11138">
    <property type="entry name" value="DUF2911"/>
    <property type="match status" value="1"/>
</dbReference>
<keyword evidence="3" id="KW-1185">Reference proteome</keyword>
<feature type="chain" id="PRO_5046156945" evidence="1">
    <location>
        <begin position="24"/>
        <end position="284"/>
    </location>
</feature>
<sequence>MRIPKTLSIVAAAILLGAAGSFAQIKSPAASPYSELKQMVGVTEFTVKYSRPGVKGREVYGQLVPYGEIWRTGANAPTKIAFDSEVNFAGSPIPAGEYVLFTIPAEDVWTVIVYADTEVPSAGAYDSKQDVARVQVEAIERPNSVENFTIGFDALRDESATLFLDWDNVRVPVQITVDTTALTAASIEASLANIDDWGARDYADAAEFYHSNGKDSELALEWMHKAVSMSPNAFWLQYGYAKMLAEQGNTQQALMMAKKSLKGAQAAGNAAYISRNEALLAKIR</sequence>
<dbReference type="EMBL" id="JARXHW010000004">
    <property type="protein sequence ID" value="MDQ8206503.1"/>
    <property type="molecule type" value="Genomic_DNA"/>
</dbReference>
<evidence type="ECO:0000313" key="2">
    <source>
        <dbReference type="EMBL" id="MDQ8206503.1"/>
    </source>
</evidence>
<dbReference type="RefSeq" id="WP_308948585.1">
    <property type="nucleotide sequence ID" value="NZ_JARXHW010000004.1"/>
</dbReference>
<accession>A0ABU1AQT6</accession>